<comment type="caution">
    <text evidence="3">The sequence shown here is derived from an EMBL/GenBank/DDBJ whole genome shotgun (WGS) entry which is preliminary data.</text>
</comment>
<dbReference type="AlphaFoldDB" id="A0A6L2JQX1"/>
<dbReference type="Pfam" id="PF12037">
    <property type="entry name" value="ATAD3_N"/>
    <property type="match status" value="1"/>
</dbReference>
<feature type="compositionally biased region" description="Basic and acidic residues" evidence="1">
    <location>
        <begin position="33"/>
        <end position="45"/>
    </location>
</feature>
<evidence type="ECO:0000256" key="1">
    <source>
        <dbReference type="SAM" id="MobiDB-lite"/>
    </source>
</evidence>
<feature type="domain" description="ATPase family AAA" evidence="2">
    <location>
        <begin position="35"/>
        <end position="80"/>
    </location>
</feature>
<sequence>MAKASGSGLFNFSPFSSAPSPATPPAAAPVDPAPEKKDDAPERVRNNNPRTTSSGFDPEALERGAKALREIAASTEAKKV</sequence>
<dbReference type="InterPro" id="IPR021911">
    <property type="entry name" value="ATAD3_N"/>
</dbReference>
<protein>
    <submittedName>
        <fullName evidence="3">ATPase family AAA domain-containing protein 3-B-like</fullName>
    </submittedName>
</protein>
<proteinExistence type="predicted"/>
<dbReference type="EMBL" id="BKCJ010001168">
    <property type="protein sequence ID" value="GEU39396.1"/>
    <property type="molecule type" value="Genomic_DNA"/>
</dbReference>
<feature type="region of interest" description="Disordered" evidence="1">
    <location>
        <begin position="1"/>
        <end position="64"/>
    </location>
</feature>
<accession>A0A6L2JQX1</accession>
<reference evidence="3" key="1">
    <citation type="journal article" date="2019" name="Sci. Rep.">
        <title>Draft genome of Tanacetum cinerariifolium, the natural source of mosquito coil.</title>
        <authorList>
            <person name="Yamashiro T."/>
            <person name="Shiraishi A."/>
            <person name="Satake H."/>
            <person name="Nakayama K."/>
        </authorList>
    </citation>
    <scope>NUCLEOTIDE SEQUENCE</scope>
</reference>
<gene>
    <name evidence="3" type="ORF">Tci_011374</name>
</gene>
<name>A0A6L2JQX1_TANCI</name>
<evidence type="ECO:0000313" key="3">
    <source>
        <dbReference type="EMBL" id="GEU39396.1"/>
    </source>
</evidence>
<feature type="compositionally biased region" description="Polar residues" evidence="1">
    <location>
        <begin position="46"/>
        <end position="55"/>
    </location>
</feature>
<evidence type="ECO:0000259" key="2">
    <source>
        <dbReference type="Pfam" id="PF12037"/>
    </source>
</evidence>
<organism evidence="3">
    <name type="scientific">Tanacetum cinerariifolium</name>
    <name type="common">Dalmatian daisy</name>
    <name type="synonym">Chrysanthemum cinerariifolium</name>
    <dbReference type="NCBI Taxonomy" id="118510"/>
    <lineage>
        <taxon>Eukaryota</taxon>
        <taxon>Viridiplantae</taxon>
        <taxon>Streptophyta</taxon>
        <taxon>Embryophyta</taxon>
        <taxon>Tracheophyta</taxon>
        <taxon>Spermatophyta</taxon>
        <taxon>Magnoliopsida</taxon>
        <taxon>eudicotyledons</taxon>
        <taxon>Gunneridae</taxon>
        <taxon>Pentapetalae</taxon>
        <taxon>asterids</taxon>
        <taxon>campanulids</taxon>
        <taxon>Asterales</taxon>
        <taxon>Asteraceae</taxon>
        <taxon>Asteroideae</taxon>
        <taxon>Anthemideae</taxon>
        <taxon>Anthemidinae</taxon>
        <taxon>Tanacetum</taxon>
    </lineage>
</organism>